<protein>
    <submittedName>
        <fullName evidence="4">Fe(3+) ions import ATP-binding protein FbpC 2</fullName>
    </submittedName>
</protein>
<dbReference type="OrthoDB" id="9802264at2"/>
<dbReference type="GO" id="GO:0016887">
    <property type="term" value="F:ATP hydrolysis activity"/>
    <property type="evidence" value="ECO:0007669"/>
    <property type="project" value="InterPro"/>
</dbReference>
<keyword evidence="5" id="KW-1185">Reference proteome</keyword>
<dbReference type="Proteomes" id="UP000289664">
    <property type="component" value="Chromosome"/>
</dbReference>
<reference evidence="4 5" key="1">
    <citation type="journal article" date="2019" name="Appl. Environ. Microbiol.">
        <title>Clostridium scindens ATCC 35704: integration of nutritional requirements, the complete genome sequence, and global transcriptional responses to bile acids.</title>
        <authorList>
            <person name="Devendran S."/>
            <person name="Shrestha R."/>
            <person name="Alves J.M.P."/>
            <person name="Wolf P.G."/>
            <person name="Ly L."/>
            <person name="Hernandez A.G."/>
            <person name="Mendez-Garcia C."/>
            <person name="Inboden A."/>
            <person name="Wiley J."/>
            <person name="Paul O."/>
            <person name="Allen A."/>
            <person name="Springer E."/>
            <person name="Wright C.L."/>
            <person name="Fields C.J."/>
            <person name="Daniel S.L."/>
            <person name="Ridlon J.M."/>
        </authorList>
    </citation>
    <scope>NUCLEOTIDE SEQUENCE [LARGE SCALE GENOMIC DNA]</scope>
    <source>
        <strain evidence="4 5">ATCC 35704</strain>
    </source>
</reference>
<dbReference type="InterPro" id="IPR003439">
    <property type="entry name" value="ABC_transporter-like_ATP-bd"/>
</dbReference>
<keyword evidence="1" id="KW-0813">Transport</keyword>
<dbReference type="HOGENOM" id="CLU_000604_1_1_9"/>
<dbReference type="eggNOG" id="COG1118">
    <property type="taxonomic scope" value="Bacteria"/>
</dbReference>
<dbReference type="InterPro" id="IPR017871">
    <property type="entry name" value="ABC_transporter-like_CS"/>
</dbReference>
<dbReference type="Pfam" id="PF00005">
    <property type="entry name" value="ABC_tran"/>
    <property type="match status" value="1"/>
</dbReference>
<dbReference type="STRING" id="411468.CLOSCI_02057"/>
<dbReference type="Gene3D" id="3.40.50.300">
    <property type="entry name" value="P-loop containing nucleotide triphosphate hydrolases"/>
    <property type="match status" value="1"/>
</dbReference>
<dbReference type="PROSITE" id="PS50893">
    <property type="entry name" value="ABC_TRANSPORTER_2"/>
    <property type="match status" value="1"/>
</dbReference>
<organism evidence="4 5">
    <name type="scientific">Clostridium scindens (strain ATCC 35704 / DSM 5676 / VPI 13733 / 19)</name>
    <dbReference type="NCBI Taxonomy" id="411468"/>
    <lineage>
        <taxon>Bacteria</taxon>
        <taxon>Bacillati</taxon>
        <taxon>Bacillota</taxon>
        <taxon>Clostridia</taxon>
        <taxon>Lachnospirales</taxon>
        <taxon>Lachnospiraceae</taxon>
    </lineage>
</organism>
<dbReference type="AlphaFoldDB" id="B0NF15"/>
<dbReference type="GO" id="GO:0005524">
    <property type="term" value="F:ATP binding"/>
    <property type="evidence" value="ECO:0007669"/>
    <property type="project" value="UniProtKB-KW"/>
</dbReference>
<dbReference type="KEGG" id="csci:HDCHBGLK_02000"/>
<keyword evidence="2" id="KW-0547">Nucleotide-binding</keyword>
<accession>B0NF15</accession>
<dbReference type="SUPFAM" id="SSF52540">
    <property type="entry name" value="P-loop containing nucleoside triphosphate hydrolases"/>
    <property type="match status" value="1"/>
</dbReference>
<evidence type="ECO:0000256" key="3">
    <source>
        <dbReference type="ARBA" id="ARBA00022840"/>
    </source>
</evidence>
<dbReference type="SMART" id="SM00382">
    <property type="entry name" value="AAA"/>
    <property type="match status" value="1"/>
</dbReference>
<evidence type="ECO:0000313" key="4">
    <source>
        <dbReference type="EMBL" id="QBF74598.1"/>
    </source>
</evidence>
<dbReference type="GeneID" id="62696208"/>
<keyword evidence="3 4" id="KW-0067">ATP-binding</keyword>
<dbReference type="RefSeq" id="WP_004604859.1">
    <property type="nucleotide sequence ID" value="NZ_CP036170.1"/>
</dbReference>
<dbReference type="PANTHER" id="PTHR42781:SF4">
    <property type="entry name" value="SPERMIDINE_PUTRESCINE IMPORT ATP-BINDING PROTEIN POTA"/>
    <property type="match status" value="1"/>
</dbReference>
<evidence type="ECO:0000256" key="2">
    <source>
        <dbReference type="ARBA" id="ARBA00022741"/>
    </source>
</evidence>
<gene>
    <name evidence="4" type="primary">fbpC2</name>
    <name evidence="4" type="ORF">HDCHBGLK_02000</name>
</gene>
<evidence type="ECO:0000313" key="5">
    <source>
        <dbReference type="Proteomes" id="UP000289664"/>
    </source>
</evidence>
<dbReference type="EMBL" id="CP036170">
    <property type="protein sequence ID" value="QBF74598.1"/>
    <property type="molecule type" value="Genomic_DNA"/>
</dbReference>
<dbReference type="PROSITE" id="PS00211">
    <property type="entry name" value="ABC_TRANSPORTER_1"/>
    <property type="match status" value="1"/>
</dbReference>
<dbReference type="PANTHER" id="PTHR42781">
    <property type="entry name" value="SPERMIDINE/PUTRESCINE IMPORT ATP-BINDING PROTEIN POTA"/>
    <property type="match status" value="1"/>
</dbReference>
<sequence length="349" mass="39500">MAIEVRIKKKLGNFQLDIDFKTEENRIGILGASGCGKSMTLKCIAGIETPDEGRIIVDGTLLYDSAKKISLKPQKRHIGYLFQNYALFPTMTVEENIAAGLQGRKEEKRRRVVEMMEKFQLLGLGKQLPGELSGGQQQRVALARIMAYEPEVILLDEPFSALDDFLKDRLAQEMLDLLKDYRGTVVLVSHSRDEIYRFTRELLTMADGMQISYGGTREIFANPGRKETARLTGCKNIAEAKRIDGRHLEVPEWGITLCLNENIPEKVAFVGVRAHEFIPVWGDAGSNCIPVNVKSSAILPFERKYFLAGAEGSEEDICWFLQRDKWPLIDRKGMPDFLMMPEEKILLLE</sequence>
<name>B0NF15_CLOS5</name>
<proteinExistence type="predicted"/>
<dbReference type="InterPro" id="IPR003593">
    <property type="entry name" value="AAA+_ATPase"/>
</dbReference>
<dbReference type="InterPro" id="IPR027417">
    <property type="entry name" value="P-loop_NTPase"/>
</dbReference>
<evidence type="ECO:0000256" key="1">
    <source>
        <dbReference type="ARBA" id="ARBA00022448"/>
    </source>
</evidence>
<dbReference type="InterPro" id="IPR050093">
    <property type="entry name" value="ABC_SmlMolc_Importer"/>
</dbReference>